<evidence type="ECO:0000256" key="4">
    <source>
        <dbReference type="ARBA" id="ARBA00023002"/>
    </source>
</evidence>
<reference evidence="7" key="1">
    <citation type="submission" date="2024-04" db="EMBL/GenBank/DDBJ databases">
        <authorList>
            <person name="Shaw F."/>
            <person name="Minotto A."/>
        </authorList>
    </citation>
    <scope>NUCLEOTIDE SEQUENCE [LARGE SCALE GENOMIC DNA]</scope>
</reference>
<keyword evidence="4" id="KW-0560">Oxidoreductase</keyword>
<feature type="domain" description="FAD-binding" evidence="5">
    <location>
        <begin position="6"/>
        <end position="360"/>
    </location>
</feature>
<dbReference type="PRINTS" id="PR00420">
    <property type="entry name" value="RNGMNOXGNASE"/>
</dbReference>
<dbReference type="InterPro" id="IPR002938">
    <property type="entry name" value="FAD-bd"/>
</dbReference>
<comment type="similarity">
    <text evidence="1">Belongs to the PheA/TfdB FAD monooxygenase family.</text>
</comment>
<evidence type="ECO:0000256" key="1">
    <source>
        <dbReference type="ARBA" id="ARBA00007801"/>
    </source>
</evidence>
<evidence type="ECO:0000313" key="6">
    <source>
        <dbReference type="EMBL" id="CAL1714092.1"/>
    </source>
</evidence>
<dbReference type="SUPFAM" id="SSF54373">
    <property type="entry name" value="FAD-linked reductases, C-terminal domain"/>
    <property type="match status" value="1"/>
</dbReference>
<dbReference type="SUPFAM" id="SSF51905">
    <property type="entry name" value="FAD/NAD(P)-binding domain"/>
    <property type="match status" value="1"/>
</dbReference>
<dbReference type="Proteomes" id="UP001497453">
    <property type="component" value="Chromosome 8"/>
</dbReference>
<protein>
    <recommendedName>
        <fullName evidence="5">FAD-binding domain-containing protein</fullName>
    </recommendedName>
</protein>
<evidence type="ECO:0000313" key="7">
    <source>
        <dbReference type="Proteomes" id="UP001497453"/>
    </source>
</evidence>
<dbReference type="EMBL" id="OZ037951">
    <property type="protein sequence ID" value="CAL1714092.1"/>
    <property type="molecule type" value="Genomic_DNA"/>
</dbReference>
<evidence type="ECO:0000259" key="5">
    <source>
        <dbReference type="Pfam" id="PF01494"/>
    </source>
</evidence>
<name>A0ABP1E2C9_9APHY</name>
<dbReference type="Gene3D" id="3.30.9.10">
    <property type="entry name" value="D-Amino Acid Oxidase, subunit A, domain 2"/>
    <property type="match status" value="1"/>
</dbReference>
<dbReference type="InterPro" id="IPR036249">
    <property type="entry name" value="Thioredoxin-like_sf"/>
</dbReference>
<dbReference type="Pfam" id="PF01494">
    <property type="entry name" value="FAD_binding_3"/>
    <property type="match status" value="1"/>
</dbReference>
<dbReference type="Gene3D" id="3.50.50.60">
    <property type="entry name" value="FAD/NAD(P)-binding domain"/>
    <property type="match status" value="2"/>
</dbReference>
<dbReference type="InterPro" id="IPR050641">
    <property type="entry name" value="RIFMO-like"/>
</dbReference>
<evidence type="ECO:0000256" key="2">
    <source>
        <dbReference type="ARBA" id="ARBA00022630"/>
    </source>
</evidence>
<dbReference type="InterPro" id="IPR038220">
    <property type="entry name" value="PHOX_C_sf"/>
</dbReference>
<evidence type="ECO:0000256" key="3">
    <source>
        <dbReference type="ARBA" id="ARBA00022827"/>
    </source>
</evidence>
<proteinExistence type="inferred from homology"/>
<keyword evidence="3" id="KW-0274">FAD</keyword>
<organism evidence="6 7">
    <name type="scientific">Somion occarium</name>
    <dbReference type="NCBI Taxonomy" id="3059160"/>
    <lineage>
        <taxon>Eukaryota</taxon>
        <taxon>Fungi</taxon>
        <taxon>Dikarya</taxon>
        <taxon>Basidiomycota</taxon>
        <taxon>Agaricomycotina</taxon>
        <taxon>Agaricomycetes</taxon>
        <taxon>Polyporales</taxon>
        <taxon>Cerrenaceae</taxon>
        <taxon>Somion</taxon>
    </lineage>
</organism>
<gene>
    <name evidence="6" type="ORF">GFSPODELE1_LOCUS9613</name>
</gene>
<dbReference type="PANTHER" id="PTHR43004:SF20">
    <property type="entry name" value="2-MONOOXYGENASE, PUTATIVE (AFU_ORTHOLOGUE AFUA_1G13660)-RELATED"/>
    <property type="match status" value="1"/>
</dbReference>
<accession>A0ABP1E2C9</accession>
<dbReference type="InterPro" id="IPR036188">
    <property type="entry name" value="FAD/NAD-bd_sf"/>
</dbReference>
<dbReference type="CDD" id="cd02979">
    <property type="entry name" value="PHOX_C"/>
    <property type="match status" value="1"/>
</dbReference>
<dbReference type="SUPFAM" id="SSF52833">
    <property type="entry name" value="Thioredoxin-like"/>
    <property type="match status" value="1"/>
</dbReference>
<dbReference type="PANTHER" id="PTHR43004">
    <property type="entry name" value="TRK SYSTEM POTASSIUM UPTAKE PROTEIN"/>
    <property type="match status" value="1"/>
</dbReference>
<sequence>MPTESKVDVLVLGAGPAGLMCAQGLKRAGVNVRIIDKRPKKVAAGQADGVQPRTIEVLQSYGLAERLLREGNQMHMVAFYNPSPNGGIERTGRTADITAPSARYPFEVTLHQGAIEAIFLDSMRELGLEVDRPIIPTALELSHDENELRDPQSYPVKVTLKHLDFGSEGQDDTEIVYAKFVVGADGAHSWVRKTLGIIMDGEQTDYIWGVVDLIPSTNFPDIRNRCAIHSSNGSCMIIPREGDKVRLYIQLSDKDVVVDKATGRVDKEKTKVGPEELLEVARKSFSPFTIEKAGEIDWWTIYLIGQRVAQKFSVHERVFIAGDACHTHSPKAGQGMNASMNDTHNLIWKMTYVLRGWADARPFEIQDLLPANTKWKLVVFVGDIGPGKIKQIERVAKLADDLGKSTGLLKRYEDGVFEILTICATVKECLNYTDLPEVLRPHWSRVLLDDVDMFGRTGGKGYDIYGVDPSQGAIIVVRPDGYVGTVTPLEGVKDLETYFDTFLIRTL</sequence>
<keyword evidence="7" id="KW-1185">Reference proteome</keyword>
<dbReference type="Gene3D" id="3.40.30.20">
    <property type="match status" value="1"/>
</dbReference>
<keyword evidence="2" id="KW-0285">Flavoprotein</keyword>